<protein>
    <recommendedName>
        <fullName evidence="5 12">Guanine deaminase</fullName>
        <shortName evidence="12">Guanase</shortName>
        <ecNumber evidence="4 12">3.5.4.3</ecNumber>
    </recommendedName>
    <alternativeName>
        <fullName evidence="11 12">Guanine aminohydrolase</fullName>
    </alternativeName>
</protein>
<dbReference type="GO" id="GO:0006147">
    <property type="term" value="P:guanine catabolic process"/>
    <property type="evidence" value="ECO:0007669"/>
    <property type="project" value="UniProtKB-UniRule"/>
</dbReference>
<dbReference type="InterPro" id="IPR014311">
    <property type="entry name" value="Guanine_deaminase"/>
</dbReference>
<comment type="function">
    <text evidence="10 12">Catalyzes the hydrolytic deamination of guanine, producing xanthine and ammonia.</text>
</comment>
<dbReference type="Pfam" id="PF01979">
    <property type="entry name" value="Amidohydro_1"/>
    <property type="match status" value="1"/>
</dbReference>
<comment type="similarity">
    <text evidence="2 12">Belongs to the metallo-dependent hydrolases superfamily. ATZ/TRZ family.</text>
</comment>
<name>A0AAD9A150_9TELE</name>
<comment type="subunit">
    <text evidence="3">Homodimer.</text>
</comment>
<keyword evidence="8 12" id="KW-0378">Hydrolase</keyword>
<evidence type="ECO:0000313" key="14">
    <source>
        <dbReference type="EMBL" id="KAK1806885.1"/>
    </source>
</evidence>
<gene>
    <name evidence="14" type="ORF">P4O66_005368</name>
</gene>
<dbReference type="GO" id="GO:0005829">
    <property type="term" value="C:cytosol"/>
    <property type="evidence" value="ECO:0007669"/>
    <property type="project" value="TreeGrafter"/>
</dbReference>
<dbReference type="InterPro" id="IPR011059">
    <property type="entry name" value="Metal-dep_hydrolase_composite"/>
</dbReference>
<comment type="catalytic activity">
    <reaction evidence="12">
        <text>guanine + H2O + H(+) = xanthine + NH4(+)</text>
        <dbReference type="Rhea" id="RHEA:14665"/>
        <dbReference type="ChEBI" id="CHEBI:15377"/>
        <dbReference type="ChEBI" id="CHEBI:15378"/>
        <dbReference type="ChEBI" id="CHEBI:16235"/>
        <dbReference type="ChEBI" id="CHEBI:17712"/>
        <dbReference type="ChEBI" id="CHEBI:28938"/>
        <dbReference type="EC" id="3.5.4.3"/>
    </reaction>
</comment>
<dbReference type="SUPFAM" id="SSF51556">
    <property type="entry name" value="Metallo-dependent hydrolases"/>
    <property type="match status" value="1"/>
</dbReference>
<proteinExistence type="inferred from homology"/>
<dbReference type="GO" id="GO:0008270">
    <property type="term" value="F:zinc ion binding"/>
    <property type="evidence" value="ECO:0007669"/>
    <property type="project" value="UniProtKB-UniRule"/>
</dbReference>
<comment type="pathway">
    <text evidence="1 12">Purine metabolism; guanine degradation; xanthine from guanine: step 1/1.</text>
</comment>
<comment type="caution">
    <text evidence="14">The sequence shown here is derived from an EMBL/GenBank/DDBJ whole genome shotgun (WGS) entry which is preliminary data.</text>
</comment>
<evidence type="ECO:0000256" key="1">
    <source>
        <dbReference type="ARBA" id="ARBA00004984"/>
    </source>
</evidence>
<evidence type="ECO:0000256" key="3">
    <source>
        <dbReference type="ARBA" id="ARBA00011738"/>
    </source>
</evidence>
<evidence type="ECO:0000256" key="7">
    <source>
        <dbReference type="ARBA" id="ARBA00022723"/>
    </source>
</evidence>
<keyword evidence="9 12" id="KW-0862">Zinc</keyword>
<evidence type="ECO:0000256" key="2">
    <source>
        <dbReference type="ARBA" id="ARBA00006745"/>
    </source>
</evidence>
<dbReference type="Gene3D" id="3.20.20.140">
    <property type="entry name" value="Metal-dependent hydrolases"/>
    <property type="match status" value="1"/>
</dbReference>
<comment type="cofactor">
    <cofactor evidence="12">
        <name>Zn(2+)</name>
        <dbReference type="ChEBI" id="CHEBI:29105"/>
    </cofactor>
    <text evidence="12">Binds 1 zinc ion per subunit.</text>
</comment>
<evidence type="ECO:0000313" key="15">
    <source>
        <dbReference type="Proteomes" id="UP001239994"/>
    </source>
</evidence>
<dbReference type="FunFam" id="3.20.20.140:FF:000021">
    <property type="entry name" value="Guanine deaminase"/>
    <property type="match status" value="1"/>
</dbReference>
<feature type="non-terminal residue" evidence="14">
    <location>
        <position position="1"/>
    </location>
</feature>
<evidence type="ECO:0000256" key="6">
    <source>
        <dbReference type="ARBA" id="ARBA00022553"/>
    </source>
</evidence>
<evidence type="ECO:0000256" key="9">
    <source>
        <dbReference type="ARBA" id="ARBA00022833"/>
    </source>
</evidence>
<dbReference type="InterPro" id="IPR051607">
    <property type="entry name" value="Metallo-dep_hydrolases"/>
</dbReference>
<organism evidence="14 15">
    <name type="scientific">Electrophorus voltai</name>
    <dbReference type="NCBI Taxonomy" id="2609070"/>
    <lineage>
        <taxon>Eukaryota</taxon>
        <taxon>Metazoa</taxon>
        <taxon>Chordata</taxon>
        <taxon>Craniata</taxon>
        <taxon>Vertebrata</taxon>
        <taxon>Euteleostomi</taxon>
        <taxon>Actinopterygii</taxon>
        <taxon>Neopterygii</taxon>
        <taxon>Teleostei</taxon>
        <taxon>Ostariophysi</taxon>
        <taxon>Gymnotiformes</taxon>
        <taxon>Gymnotoidei</taxon>
        <taxon>Gymnotidae</taxon>
        <taxon>Electrophorus</taxon>
    </lineage>
</organism>
<dbReference type="SUPFAM" id="SSF51338">
    <property type="entry name" value="Composite domain of metallo-dependent hydrolases"/>
    <property type="match status" value="1"/>
</dbReference>
<keyword evidence="15" id="KW-1185">Reference proteome</keyword>
<dbReference type="NCBIfam" id="TIGR02967">
    <property type="entry name" value="guan_deamin"/>
    <property type="match status" value="1"/>
</dbReference>
<reference evidence="14" key="1">
    <citation type="submission" date="2023-03" db="EMBL/GenBank/DDBJ databases">
        <title>Electrophorus voltai genome.</title>
        <authorList>
            <person name="Bian C."/>
        </authorList>
    </citation>
    <scope>NUCLEOTIDE SEQUENCE</scope>
    <source>
        <strain evidence="14">CB-2022</strain>
        <tissue evidence="14">Muscle</tissue>
    </source>
</reference>
<dbReference type="PANTHER" id="PTHR11271">
    <property type="entry name" value="GUANINE DEAMINASE"/>
    <property type="match status" value="1"/>
</dbReference>
<evidence type="ECO:0000256" key="10">
    <source>
        <dbReference type="ARBA" id="ARBA00056079"/>
    </source>
</evidence>
<dbReference type="PANTHER" id="PTHR11271:SF6">
    <property type="entry name" value="GUANINE DEAMINASE"/>
    <property type="match status" value="1"/>
</dbReference>
<dbReference type="InterPro" id="IPR032466">
    <property type="entry name" value="Metal_Hydrolase"/>
</dbReference>
<dbReference type="Proteomes" id="UP001239994">
    <property type="component" value="Unassembled WGS sequence"/>
</dbReference>
<keyword evidence="6" id="KW-0597">Phosphoprotein</keyword>
<evidence type="ECO:0000256" key="8">
    <source>
        <dbReference type="ARBA" id="ARBA00022801"/>
    </source>
</evidence>
<dbReference type="GO" id="GO:0008892">
    <property type="term" value="F:guanine deaminase activity"/>
    <property type="evidence" value="ECO:0007669"/>
    <property type="project" value="UniProtKB-UniRule"/>
</dbReference>
<dbReference type="Gene3D" id="2.30.40.10">
    <property type="entry name" value="Urease, subunit C, domain 1"/>
    <property type="match status" value="1"/>
</dbReference>
<evidence type="ECO:0000259" key="13">
    <source>
        <dbReference type="Pfam" id="PF01979"/>
    </source>
</evidence>
<dbReference type="InterPro" id="IPR006680">
    <property type="entry name" value="Amidohydro-rel"/>
</dbReference>
<evidence type="ECO:0000256" key="4">
    <source>
        <dbReference type="ARBA" id="ARBA00012781"/>
    </source>
</evidence>
<sequence>RALPTFAIMSGRHDTAAGIARVYRGSFVHSTRDAALEILNDFVLGVDKSGKITFIEEGKNVDRLAQEQGFNTADVENLGPDEFFMPGMVDTHIHASQYTYMGTALDLPLLQWLNTYTFPVESRYQDLKFARDVYTKVVKRTLRNGTTTACYFATIHTDASLLLGQIADDLGQRALVGKVCMDINPMVPQYKELLDESKDETLRFIRELLQKKYPRVKPVVTPRFAVSCSSSLLDALGEIARSNGLHIQSHISENKEEVELVKQLFPDCLSYTDVYLKHGLLTDKTVMAHGCHLTDEELKIFHKNGASISHCPSSNISLMSGILNVRNVQKHKVKLGLGTDVAGGYSASILDAVRRAIDTSKVLTIEHPQLRPLTFEEVFWLATLGGSEALSLDDRIGNFEVGKDFDALRVNVSVPGGPLDVFPEDVLKVIVEKFLNLGDDRNIVEVYVAGRKAVPFSGKE</sequence>
<evidence type="ECO:0000256" key="11">
    <source>
        <dbReference type="ARBA" id="ARBA00083147"/>
    </source>
</evidence>
<evidence type="ECO:0000256" key="5">
    <source>
        <dbReference type="ARBA" id="ARBA00014514"/>
    </source>
</evidence>
<accession>A0AAD9A150</accession>
<dbReference type="AlphaFoldDB" id="A0AAD9A150"/>
<keyword evidence="7 12" id="KW-0479">Metal-binding</keyword>
<dbReference type="EC" id="3.5.4.3" evidence="4 12"/>
<evidence type="ECO:0000256" key="12">
    <source>
        <dbReference type="RuleBase" id="RU366009"/>
    </source>
</evidence>
<dbReference type="EMBL" id="JAROKS010000001">
    <property type="protein sequence ID" value="KAK1806885.1"/>
    <property type="molecule type" value="Genomic_DNA"/>
</dbReference>
<feature type="domain" description="Amidohydrolase-related" evidence="13">
    <location>
        <begin position="84"/>
        <end position="451"/>
    </location>
</feature>